<dbReference type="Proteomes" id="UP001499986">
    <property type="component" value="Unassembled WGS sequence"/>
</dbReference>
<keyword evidence="3" id="KW-1185">Reference proteome</keyword>
<protein>
    <submittedName>
        <fullName evidence="2">Uncharacterized protein</fullName>
    </submittedName>
</protein>
<evidence type="ECO:0000256" key="1">
    <source>
        <dbReference type="SAM" id="MobiDB-lite"/>
    </source>
</evidence>
<feature type="region of interest" description="Disordered" evidence="1">
    <location>
        <begin position="85"/>
        <end position="106"/>
    </location>
</feature>
<proteinExistence type="predicted"/>
<reference evidence="3" key="1">
    <citation type="journal article" date="2019" name="Int. J. Syst. Evol. Microbiol.">
        <title>The Global Catalogue of Microorganisms (GCM) 10K type strain sequencing project: providing services to taxonomists for standard genome sequencing and annotation.</title>
        <authorList>
            <consortium name="The Broad Institute Genomics Platform"/>
            <consortium name="The Broad Institute Genome Sequencing Center for Infectious Disease"/>
            <person name="Wu L."/>
            <person name="Ma J."/>
        </authorList>
    </citation>
    <scope>NUCLEOTIDE SEQUENCE [LARGE SCALE GENOMIC DNA]</scope>
    <source>
        <strain evidence="3">JCM 4358</strain>
    </source>
</reference>
<organism evidence="2 3">
    <name type="scientific">Streptomyces coeruleofuscus</name>
    <dbReference type="NCBI Taxonomy" id="66879"/>
    <lineage>
        <taxon>Bacteria</taxon>
        <taxon>Bacillati</taxon>
        <taxon>Actinomycetota</taxon>
        <taxon>Actinomycetes</taxon>
        <taxon>Kitasatosporales</taxon>
        <taxon>Streptomycetaceae</taxon>
        <taxon>Streptomyces</taxon>
    </lineage>
</organism>
<name>A0ABP5WF89_9ACTN</name>
<accession>A0ABP5WF89</accession>
<dbReference type="EMBL" id="BAAASE010000017">
    <property type="protein sequence ID" value="GAA2426093.1"/>
    <property type="molecule type" value="Genomic_DNA"/>
</dbReference>
<evidence type="ECO:0000313" key="2">
    <source>
        <dbReference type="EMBL" id="GAA2426093.1"/>
    </source>
</evidence>
<feature type="region of interest" description="Disordered" evidence="1">
    <location>
        <begin position="133"/>
        <end position="154"/>
    </location>
</feature>
<evidence type="ECO:0000313" key="3">
    <source>
        <dbReference type="Proteomes" id="UP001499986"/>
    </source>
</evidence>
<comment type="caution">
    <text evidence="2">The sequence shown here is derived from an EMBL/GenBank/DDBJ whole genome shotgun (WGS) entry which is preliminary data.</text>
</comment>
<sequence length="154" mass="15668">MRSASSAAGLRVVDGARGRGGEQLVDALPLRELRPTAFVVGPVLVAGVLARVEPGVLEGRRDGGRVHALRAAADHTLADAGVVDRLTGRGRTGNGTAGRRPLASGSEARVGGCSAVISSRPVTAVEPRGVITRDAYTPRSRVSSADGNCPASPK</sequence>
<gene>
    <name evidence="2" type="ORF">GCM10010255_80350</name>
</gene>